<feature type="transmembrane region" description="Helical" evidence="1">
    <location>
        <begin position="30"/>
        <end position="47"/>
    </location>
</feature>
<proteinExistence type="predicted"/>
<keyword evidence="1" id="KW-1133">Transmembrane helix</keyword>
<organism evidence="2 3">
    <name type="scientific">Streptomyces prunicolor</name>
    <dbReference type="NCBI Taxonomy" id="67348"/>
    <lineage>
        <taxon>Bacteria</taxon>
        <taxon>Bacillati</taxon>
        <taxon>Actinomycetota</taxon>
        <taxon>Actinomycetes</taxon>
        <taxon>Kitasatosporales</taxon>
        <taxon>Streptomycetaceae</taxon>
        <taxon>Streptomyces</taxon>
    </lineage>
</organism>
<evidence type="ECO:0000313" key="2">
    <source>
        <dbReference type="EMBL" id="MDV7222390.1"/>
    </source>
</evidence>
<keyword evidence="1" id="KW-0472">Membrane</keyword>
<gene>
    <name evidence="2" type="ORF">R5A26_41305</name>
</gene>
<protein>
    <recommendedName>
        <fullName evidence="4">LPXTG cell wall anchor domain-containing protein</fullName>
    </recommendedName>
</protein>
<accession>A0ABU4FQS8</accession>
<name>A0ABU4FQS8_9ACTN</name>
<dbReference type="EMBL" id="JAWMAJ010000223">
    <property type="protein sequence ID" value="MDV7222390.1"/>
    <property type="molecule type" value="Genomic_DNA"/>
</dbReference>
<dbReference type="RefSeq" id="WP_019056730.1">
    <property type="nucleotide sequence ID" value="NZ_JAPEMW010000001.1"/>
</dbReference>
<comment type="caution">
    <text evidence="2">The sequence shown here is derived from an EMBL/GenBank/DDBJ whole genome shotgun (WGS) entry which is preliminary data.</text>
</comment>
<keyword evidence="3" id="KW-1185">Reference proteome</keyword>
<keyword evidence="1" id="KW-0812">Transmembrane</keyword>
<reference evidence="2 3" key="1">
    <citation type="submission" date="2023-10" db="EMBL/GenBank/DDBJ databases">
        <title>Characterization of rhizosphere-enriched actinobacteria from wheat plants lab-grown on chernevaya soil.</title>
        <authorList>
            <person name="Tikhonova E.N."/>
            <person name="Konopkin A."/>
            <person name="Kravchenko I.K."/>
        </authorList>
    </citation>
    <scope>NUCLEOTIDE SEQUENCE [LARGE SCALE GENOMIC DNA]</scope>
    <source>
        <strain evidence="2 3">RR29</strain>
    </source>
</reference>
<evidence type="ECO:0000256" key="1">
    <source>
        <dbReference type="SAM" id="Phobius"/>
    </source>
</evidence>
<evidence type="ECO:0008006" key="4">
    <source>
        <dbReference type="Google" id="ProtNLM"/>
    </source>
</evidence>
<evidence type="ECO:0000313" key="3">
    <source>
        <dbReference type="Proteomes" id="UP001187346"/>
    </source>
</evidence>
<sequence>MGKLILKIIGVLVVFGLALAALGGSAGEIEVIGWGILLIGSLVYVVTRHRRSLQDR</sequence>
<dbReference type="Proteomes" id="UP001187346">
    <property type="component" value="Unassembled WGS sequence"/>
</dbReference>